<evidence type="ECO:0000259" key="9">
    <source>
        <dbReference type="Pfam" id="PF25041"/>
    </source>
</evidence>
<feature type="domain" description="E3 UFM1-protein ligase 1-like" evidence="8">
    <location>
        <begin position="509"/>
        <end position="627"/>
    </location>
</feature>
<dbReference type="InterPro" id="IPR056580">
    <property type="entry name" value="Ufl1_dom"/>
</dbReference>
<dbReference type="Proteomes" id="UP000694555">
    <property type="component" value="Unplaced"/>
</dbReference>
<feature type="compositionally biased region" description="Basic and acidic residues" evidence="6">
    <location>
        <begin position="717"/>
        <end position="728"/>
    </location>
</feature>
<dbReference type="Pfam" id="PF09743">
    <property type="entry name" value="E3_UFM1_ligase"/>
    <property type="match status" value="1"/>
</dbReference>
<accession>A0A8C0BB97</accession>
<dbReference type="AlphaFoldDB" id="A0A8C0BB97"/>
<evidence type="ECO:0000256" key="5">
    <source>
        <dbReference type="ARBA" id="ARBA00031516"/>
    </source>
</evidence>
<dbReference type="InterPro" id="IPR056579">
    <property type="entry name" value="Ufl1_N"/>
</dbReference>
<protein>
    <recommendedName>
        <fullName evidence="2">E3 UFM1-protein ligase 1</fullName>
    </recommendedName>
    <alternativeName>
        <fullName evidence="5">E3 UFM1-protein transferase 1</fullName>
    </alternativeName>
</protein>
<evidence type="ECO:0000259" key="8">
    <source>
        <dbReference type="Pfam" id="PF23659"/>
    </source>
</evidence>
<dbReference type="InterPro" id="IPR056761">
    <property type="entry name" value="Ufl1-like_C"/>
</dbReference>
<dbReference type="GO" id="GO:0061666">
    <property type="term" value="F:UFM1 ligase activity"/>
    <property type="evidence" value="ECO:0007669"/>
    <property type="project" value="InterPro"/>
</dbReference>
<dbReference type="GO" id="GO:0005789">
    <property type="term" value="C:endoplasmic reticulum membrane"/>
    <property type="evidence" value="ECO:0007669"/>
    <property type="project" value="TreeGrafter"/>
</dbReference>
<evidence type="ECO:0000256" key="3">
    <source>
        <dbReference type="ARBA" id="ARBA00022679"/>
    </source>
</evidence>
<reference evidence="10" key="2">
    <citation type="submission" date="2025-09" db="UniProtKB">
        <authorList>
            <consortium name="Ensembl"/>
        </authorList>
    </citation>
    <scope>IDENTIFICATION</scope>
</reference>
<evidence type="ECO:0000313" key="11">
    <source>
        <dbReference type="Proteomes" id="UP000694555"/>
    </source>
</evidence>
<evidence type="ECO:0000256" key="2">
    <source>
        <dbReference type="ARBA" id="ARBA00019780"/>
    </source>
</evidence>
<dbReference type="PANTHER" id="PTHR31057">
    <property type="entry name" value="E3 UFM1-PROTEIN LIGASE 1"/>
    <property type="match status" value="1"/>
</dbReference>
<evidence type="ECO:0000256" key="4">
    <source>
        <dbReference type="ARBA" id="ARBA00022786"/>
    </source>
</evidence>
<keyword evidence="11" id="KW-1185">Reference proteome</keyword>
<feature type="region of interest" description="Disordered" evidence="6">
    <location>
        <begin position="717"/>
        <end position="737"/>
    </location>
</feature>
<dbReference type="GO" id="GO:1990592">
    <property type="term" value="P:protein K69-linked ufmylation"/>
    <property type="evidence" value="ECO:0007669"/>
    <property type="project" value="TreeGrafter"/>
</dbReference>
<keyword evidence="3" id="KW-0808">Transferase</keyword>
<proteinExistence type="inferred from homology"/>
<evidence type="ECO:0000256" key="1">
    <source>
        <dbReference type="ARBA" id="ARBA00010789"/>
    </source>
</evidence>
<evidence type="ECO:0000313" key="10">
    <source>
        <dbReference type="Ensembl" id="ENSBJAP00000014647.1"/>
    </source>
</evidence>
<dbReference type="Pfam" id="PF25870">
    <property type="entry name" value="WHD_UFL1_5th"/>
    <property type="match status" value="1"/>
</dbReference>
<evidence type="ECO:0000256" key="6">
    <source>
        <dbReference type="SAM" id="MobiDB-lite"/>
    </source>
</evidence>
<dbReference type="InterPro" id="IPR018611">
    <property type="entry name" value="Ufl1"/>
</dbReference>
<reference evidence="10" key="1">
    <citation type="submission" date="2025-08" db="UniProtKB">
        <authorList>
            <consortium name="Ensembl"/>
        </authorList>
    </citation>
    <scope>IDENTIFICATION</scope>
</reference>
<feature type="domain" description="E3 UFM1-protein ligase-like C-terminal" evidence="9">
    <location>
        <begin position="633"/>
        <end position="752"/>
    </location>
</feature>
<comment type="similarity">
    <text evidence="1">Belongs to the UFL1 family.</text>
</comment>
<dbReference type="Pfam" id="PF23659">
    <property type="entry name" value="UFL1"/>
    <property type="match status" value="1"/>
</dbReference>
<evidence type="ECO:0000259" key="7">
    <source>
        <dbReference type="Pfam" id="PF09743"/>
    </source>
</evidence>
<sequence>KKGRQLFGRRLKVVLERLSERNCIEIVTKLSAEKQLEVVHTLDGKEYVTPAQISREIRDELHVCGGKCGICFLPLDLEVINVDLLHIENRANDIVKSEKTIQLVLGQLINESYLDQLAEEINDKLQETGQVTISELCKAYDLPGDFLIQALSRRLGRIIHGQLDQENRGVIFTEAFVSRHRARIRGLFTAITRPTPVSNLITRYGFQEHLLYSVLEELVNTGRLKGTVVGGRQDKAVFVPDIYARTQSNWVDSFFKQNGYLEFDALYRLGIPDPAGYIKKRYKSTQLLFLRAACVGQEIVDQVEASVEEAISSGNWIDVATLLPSSLSVEDVGILLQQVMRSLNKNSSGLVFSDTIVVSEKFLSSCADLFSDMMQQKAEKVQFFLIKMQYTLDYNSPPEGSGSTRGGGGGNAREIKIKKTKKKGRKDADSDEESQATSTGRNKQPEFPFMSQEEIQDVLKTHMQDCPEELITELAEHLIRPLTKTYQEVVRSVFTSSTSSSGASRRQTMKDLQEEFSNLYNNIRLFEKGAKHFTDETQTNLAKHLLKTVCTDITNLIFNFLASDSMMTTENYSTITSEVRTKILGKLPEDTKGPLAKLHSSLNGKSIEDFLSCLDSAVDICGIMVKKGDKKKERQVLFQHRQALIEQLKVTEDPALVLHLTSVLLFQFSTHCMLHAPGRSVPQIINFLSGKIPEDQHSLLIKYQGLVVKQLISQTKKTEHGDSGTTDKLEEEEGADTIRKELQEITNSIKDLVLRPRKSSVTEE</sequence>
<feature type="compositionally biased region" description="Basic residues" evidence="6">
    <location>
        <begin position="416"/>
        <end position="425"/>
    </location>
</feature>
<organism evidence="10 11">
    <name type="scientific">Buteo japonicus</name>
    <dbReference type="NCBI Taxonomy" id="224669"/>
    <lineage>
        <taxon>Eukaryota</taxon>
        <taxon>Metazoa</taxon>
        <taxon>Chordata</taxon>
        <taxon>Craniata</taxon>
        <taxon>Vertebrata</taxon>
        <taxon>Euteleostomi</taxon>
        <taxon>Archelosauria</taxon>
        <taxon>Archosauria</taxon>
        <taxon>Dinosauria</taxon>
        <taxon>Saurischia</taxon>
        <taxon>Theropoda</taxon>
        <taxon>Coelurosauria</taxon>
        <taxon>Aves</taxon>
        <taxon>Neognathae</taxon>
        <taxon>Neoaves</taxon>
        <taxon>Telluraves</taxon>
        <taxon>Accipitrimorphae</taxon>
        <taxon>Accipitriformes</taxon>
        <taxon>Accipitridae</taxon>
        <taxon>Accipitrinae</taxon>
        <taxon>Buteo</taxon>
    </lineage>
</organism>
<dbReference type="PANTHER" id="PTHR31057:SF0">
    <property type="entry name" value="E3 UFM1-PROTEIN LIGASE 1"/>
    <property type="match status" value="1"/>
</dbReference>
<dbReference type="Pfam" id="PF25041">
    <property type="entry name" value="UFL1_C"/>
    <property type="match status" value="1"/>
</dbReference>
<keyword evidence="4" id="KW-0833">Ubl conjugation pathway</keyword>
<dbReference type="GO" id="GO:0032434">
    <property type="term" value="P:regulation of proteasomal ubiquitin-dependent protein catabolic process"/>
    <property type="evidence" value="ECO:0007669"/>
    <property type="project" value="TreeGrafter"/>
</dbReference>
<dbReference type="GO" id="GO:0034976">
    <property type="term" value="P:response to endoplasmic reticulum stress"/>
    <property type="evidence" value="ECO:0007669"/>
    <property type="project" value="TreeGrafter"/>
</dbReference>
<feature type="region of interest" description="Disordered" evidence="6">
    <location>
        <begin position="396"/>
        <end position="449"/>
    </location>
</feature>
<feature type="domain" description="E3 UFM1-protein ligase 1-like N-terminal" evidence="7">
    <location>
        <begin position="15"/>
        <end position="277"/>
    </location>
</feature>
<name>A0A8C0BB97_9AVES</name>
<dbReference type="Ensembl" id="ENSBJAT00000015044.1">
    <property type="protein sequence ID" value="ENSBJAP00000014647.1"/>
    <property type="gene ID" value="ENSBJAG00000009693.1"/>
</dbReference>